<dbReference type="EMBL" id="BMGP01000002">
    <property type="protein sequence ID" value="GGF17529.1"/>
    <property type="molecule type" value="Genomic_DNA"/>
</dbReference>
<protein>
    <submittedName>
        <fullName evidence="3">Lipase LipA</fullName>
    </submittedName>
</protein>
<dbReference type="InterPro" id="IPR029058">
    <property type="entry name" value="AB_hydrolase_fold"/>
</dbReference>
<dbReference type="Proteomes" id="UP000598775">
    <property type="component" value="Unassembled WGS sequence"/>
</dbReference>
<evidence type="ECO:0000313" key="4">
    <source>
        <dbReference type="Proteomes" id="UP000598775"/>
    </source>
</evidence>
<keyword evidence="1" id="KW-0378">Hydrolase</keyword>
<gene>
    <name evidence="3" type="ORF">GCM10011399_09100</name>
</gene>
<accession>A0A917EVD2</accession>
<reference evidence="3 4" key="1">
    <citation type="journal article" date="2014" name="Int. J. Syst. Evol. Microbiol.">
        <title>Complete genome sequence of Corynebacterium casei LMG S-19264T (=DSM 44701T), isolated from a smear-ripened cheese.</title>
        <authorList>
            <consortium name="US DOE Joint Genome Institute (JGI-PGF)"/>
            <person name="Walter F."/>
            <person name="Albersmeier A."/>
            <person name="Kalinowski J."/>
            <person name="Ruckert C."/>
        </authorList>
    </citation>
    <scope>NUCLEOTIDE SEQUENCE [LARGE SCALE GENOMIC DNA]</scope>
    <source>
        <strain evidence="3 4">CGMCC 1.12976</strain>
    </source>
</reference>
<sequence>MSDTAGPAASPPGWHLALRSLFKGTPVWAFRAGMFLIQSSETKRMNVDPIAGVRETNDIAYVGDGHPLHRLDVLAPETLAADEVATDARAELPVYIYFHGGGWTSGDKQTVTKYCAHQAAAGMVVVNVNYRKAGRFQMNHLVEDAESAVAWVHENIHSYGGDRTRVVLGGDSAGGHIAALLTAASSNPELRDHFSMPATPRFGGVQGLVLHCSAVDLSMLFDKAPILSTGFIRLLHPKGSGLSAANRSLRVAAKYLSPIEWVKSDHPAVFVSTSERDYFYDSNVKFIDRLRAALVPVETLIYGSENRNTRHTWQQNFRFAESQAVYRRLTEFIERVTAPVSAV</sequence>
<dbReference type="Pfam" id="PF07859">
    <property type="entry name" value="Abhydrolase_3"/>
    <property type="match status" value="1"/>
</dbReference>
<evidence type="ECO:0000259" key="2">
    <source>
        <dbReference type="Pfam" id="PF07859"/>
    </source>
</evidence>
<feature type="domain" description="Alpha/beta hydrolase fold-3" evidence="2">
    <location>
        <begin position="96"/>
        <end position="302"/>
    </location>
</feature>
<dbReference type="PANTHER" id="PTHR48081">
    <property type="entry name" value="AB HYDROLASE SUPERFAMILY PROTEIN C4A8.06C"/>
    <property type="match status" value="1"/>
</dbReference>
<comment type="caution">
    <text evidence="3">The sequence shown here is derived from an EMBL/GenBank/DDBJ whole genome shotgun (WGS) entry which is preliminary data.</text>
</comment>
<dbReference type="InterPro" id="IPR050300">
    <property type="entry name" value="GDXG_lipolytic_enzyme"/>
</dbReference>
<dbReference type="AlphaFoldDB" id="A0A917EVD2"/>
<dbReference type="GO" id="GO:0016787">
    <property type="term" value="F:hydrolase activity"/>
    <property type="evidence" value="ECO:0007669"/>
    <property type="project" value="UniProtKB-KW"/>
</dbReference>
<dbReference type="InterPro" id="IPR013094">
    <property type="entry name" value="AB_hydrolase_3"/>
</dbReference>
<organism evidence="3 4">
    <name type="scientific">Subtercola lobariae</name>
    <dbReference type="NCBI Taxonomy" id="1588641"/>
    <lineage>
        <taxon>Bacteria</taxon>
        <taxon>Bacillati</taxon>
        <taxon>Actinomycetota</taxon>
        <taxon>Actinomycetes</taxon>
        <taxon>Micrococcales</taxon>
        <taxon>Microbacteriaceae</taxon>
        <taxon>Subtercola</taxon>
    </lineage>
</organism>
<evidence type="ECO:0000313" key="3">
    <source>
        <dbReference type="EMBL" id="GGF17529.1"/>
    </source>
</evidence>
<proteinExistence type="predicted"/>
<dbReference type="Gene3D" id="3.40.50.1820">
    <property type="entry name" value="alpha/beta hydrolase"/>
    <property type="match status" value="1"/>
</dbReference>
<dbReference type="SUPFAM" id="SSF53474">
    <property type="entry name" value="alpha/beta-Hydrolases"/>
    <property type="match status" value="1"/>
</dbReference>
<keyword evidence="4" id="KW-1185">Reference proteome</keyword>
<name>A0A917EVD2_9MICO</name>
<evidence type="ECO:0000256" key="1">
    <source>
        <dbReference type="ARBA" id="ARBA00022801"/>
    </source>
</evidence>
<dbReference type="RefSeq" id="WP_229715095.1">
    <property type="nucleotide sequence ID" value="NZ_BMGP01000002.1"/>
</dbReference>